<evidence type="ECO:0000313" key="8">
    <source>
        <dbReference type="EMBL" id="KKZ15213.1"/>
    </source>
</evidence>
<evidence type="ECO:0000256" key="1">
    <source>
        <dbReference type="ARBA" id="ARBA00001938"/>
    </source>
</evidence>
<reference evidence="8 9" key="1">
    <citation type="submission" date="2015-01" db="EMBL/GenBank/DDBJ databases">
        <title>Lifestyle Evolution in Cyanobacterial Symbionts of Sponges.</title>
        <authorList>
            <person name="Burgsdorf I."/>
            <person name="Slaby B.M."/>
            <person name="Handley K.M."/>
            <person name="Haber M."/>
            <person name="Blom J."/>
            <person name="Marshall C.W."/>
            <person name="Gilbert J.A."/>
            <person name="Hentschel U."/>
            <person name="Steindler L."/>
        </authorList>
    </citation>
    <scope>NUCLEOTIDE SEQUENCE [LARGE SCALE GENOMIC DNA]</scope>
    <source>
        <strain evidence="8">142</strain>
    </source>
</reference>
<evidence type="ECO:0000259" key="6">
    <source>
        <dbReference type="PROSITE" id="PS50968"/>
    </source>
</evidence>
<dbReference type="SUPFAM" id="SSF51230">
    <property type="entry name" value="Single hybrid motif"/>
    <property type="match status" value="1"/>
</dbReference>
<evidence type="ECO:0000313" key="9">
    <source>
        <dbReference type="Proteomes" id="UP000035054"/>
    </source>
</evidence>
<sequence>MAIHEIFMPALSSTMSEGKIVSWLKQPGDEVKKGEAVLVVESDKADMDVECFHSGTLAAVLLPAGSTAPVGETLALVAETAAEVEEAKARGNTAASKPPAETTTPPSPSEAPSAGEAGEAPVTPAAAGAPAEAPTPVPATGGRIIASPRAKALAKRFGVKLESLRGSGPHGRIVANDVEQAAGQPLSTSTVQEEHPQVAATVPAPSGSPALTPKQGREVAAAAPPAPALAKAAPGQAMAFTTAQQAVNRNMSASLSAPCFQVGYSITTDPLEAFYKQVKPRGVTMTALLVKAVAVTLASHPQLNSTYTPEGMRFGAGIHVAVAVAMEDGGLITPVLRDAERTDLYSLSRTWADLVKRSRSKQLQPQDYSGGTFTLSNLGMFGVDRFSAILPPDTGAILAVASSRPVVAVTGGNTMAIQRQMQVNLTADHRVIYGAHAAAFLKDLATLLETRPESLAL</sequence>
<dbReference type="InterPro" id="IPR036625">
    <property type="entry name" value="E3-bd_dom_sf"/>
</dbReference>
<dbReference type="InterPro" id="IPR003016">
    <property type="entry name" value="2-oxoA_DH_lipoyl-BS"/>
</dbReference>
<dbReference type="EMBL" id="JXUO01000048">
    <property type="protein sequence ID" value="KKZ15213.1"/>
    <property type="molecule type" value="Genomic_DNA"/>
</dbReference>
<dbReference type="Gene3D" id="4.10.320.10">
    <property type="entry name" value="E3-binding domain"/>
    <property type="match status" value="1"/>
</dbReference>
<feature type="domain" description="Lipoyl-binding" evidence="6">
    <location>
        <begin position="3"/>
        <end position="78"/>
    </location>
</feature>
<dbReference type="Gene3D" id="3.30.559.10">
    <property type="entry name" value="Chloramphenicol acetyltransferase-like domain"/>
    <property type="match status" value="1"/>
</dbReference>
<dbReference type="Pfam" id="PF02817">
    <property type="entry name" value="E3_binding"/>
    <property type="match status" value="1"/>
</dbReference>
<dbReference type="CDD" id="cd06849">
    <property type="entry name" value="lipoyl_domain"/>
    <property type="match status" value="1"/>
</dbReference>
<evidence type="ECO:0000259" key="7">
    <source>
        <dbReference type="PROSITE" id="PS51826"/>
    </source>
</evidence>
<dbReference type="InterPro" id="IPR023213">
    <property type="entry name" value="CAT-like_dom_sf"/>
</dbReference>
<dbReference type="InterPro" id="IPR000089">
    <property type="entry name" value="Biotin_lipoyl"/>
</dbReference>
<feature type="compositionally biased region" description="Low complexity" evidence="5">
    <location>
        <begin position="93"/>
        <end position="142"/>
    </location>
</feature>
<dbReference type="SUPFAM" id="SSF47005">
    <property type="entry name" value="Peripheral subunit-binding domain of 2-oxo acid dehydrogenase complex"/>
    <property type="match status" value="1"/>
</dbReference>
<dbReference type="PROSITE" id="PS50968">
    <property type="entry name" value="BIOTINYL_LIPOYL"/>
    <property type="match status" value="1"/>
</dbReference>
<dbReference type="Pfam" id="PF00198">
    <property type="entry name" value="2-oxoacid_dh"/>
    <property type="match status" value="1"/>
</dbReference>
<evidence type="ECO:0000256" key="2">
    <source>
        <dbReference type="ARBA" id="ARBA00007317"/>
    </source>
</evidence>
<dbReference type="FunFam" id="2.40.50.100:FF:000010">
    <property type="entry name" value="Acetyltransferase component of pyruvate dehydrogenase complex"/>
    <property type="match status" value="1"/>
</dbReference>
<dbReference type="InterPro" id="IPR001078">
    <property type="entry name" value="2-oxoacid_DH_actylTfrase"/>
</dbReference>
<dbReference type="InterPro" id="IPR004167">
    <property type="entry name" value="PSBD"/>
</dbReference>
<keyword evidence="4" id="KW-0808">Transferase</keyword>
<dbReference type="GO" id="GO:0045254">
    <property type="term" value="C:pyruvate dehydrogenase complex"/>
    <property type="evidence" value="ECO:0007669"/>
    <property type="project" value="InterPro"/>
</dbReference>
<name>A0A6N3X9U3_9SYNE</name>
<dbReference type="PANTHER" id="PTHR23151:SF75">
    <property type="entry name" value="DIHYDROLIPOYLLYSINE-RESIDUE ACETYLTRANSFERASE COMPONENT 5 OF PYRUVATE DEHYDROGENASE COMPLEX, CHLOROPLASTIC"/>
    <property type="match status" value="1"/>
</dbReference>
<feature type="domain" description="Peripheral subunit-binding (PSBD)" evidence="7">
    <location>
        <begin position="145"/>
        <end position="182"/>
    </location>
</feature>
<dbReference type="Pfam" id="PF00364">
    <property type="entry name" value="Biotin_lipoyl"/>
    <property type="match status" value="1"/>
</dbReference>
<dbReference type="GO" id="GO:0006086">
    <property type="term" value="P:pyruvate decarboxylation to acetyl-CoA"/>
    <property type="evidence" value="ECO:0007669"/>
    <property type="project" value="InterPro"/>
</dbReference>
<keyword evidence="4" id="KW-0012">Acyltransferase</keyword>
<evidence type="ECO:0000256" key="5">
    <source>
        <dbReference type="SAM" id="MobiDB-lite"/>
    </source>
</evidence>
<keyword evidence="3 4" id="KW-0450">Lipoyl</keyword>
<dbReference type="PROSITE" id="PS00189">
    <property type="entry name" value="LIPOYL"/>
    <property type="match status" value="1"/>
</dbReference>
<evidence type="ECO:0000256" key="3">
    <source>
        <dbReference type="ARBA" id="ARBA00022823"/>
    </source>
</evidence>
<comment type="similarity">
    <text evidence="2 4">Belongs to the 2-oxoacid dehydrogenase family.</text>
</comment>
<dbReference type="PANTHER" id="PTHR23151">
    <property type="entry name" value="DIHYDROLIPOAMIDE ACETYL/SUCCINYL-TRANSFERASE-RELATED"/>
    <property type="match status" value="1"/>
</dbReference>
<dbReference type="EC" id="2.3.1.-" evidence="4"/>
<evidence type="ECO:0000256" key="4">
    <source>
        <dbReference type="RuleBase" id="RU003423"/>
    </source>
</evidence>
<dbReference type="PROSITE" id="PS51826">
    <property type="entry name" value="PSBD"/>
    <property type="match status" value="1"/>
</dbReference>
<comment type="caution">
    <text evidence="8">The sequence shown here is derived from an EMBL/GenBank/DDBJ whole genome shotgun (WGS) entry which is preliminary data.</text>
</comment>
<accession>A0A6N3X9U3</accession>
<gene>
    <name evidence="8" type="ORF">TH68_01600</name>
</gene>
<organism evidence="8 9">
    <name type="scientific">Candidatus Synechococcus spongiarum 142</name>
    <dbReference type="NCBI Taxonomy" id="1608213"/>
    <lineage>
        <taxon>Bacteria</taxon>
        <taxon>Bacillati</taxon>
        <taxon>Cyanobacteriota</taxon>
        <taxon>Cyanophyceae</taxon>
        <taxon>Synechococcales</taxon>
        <taxon>Synechococcaceae</taxon>
        <taxon>Synechococcus</taxon>
    </lineage>
</organism>
<feature type="region of interest" description="Disordered" evidence="5">
    <location>
        <begin position="86"/>
        <end position="143"/>
    </location>
</feature>
<dbReference type="GO" id="GO:0004742">
    <property type="term" value="F:dihydrolipoyllysine-residue acetyltransferase activity"/>
    <property type="evidence" value="ECO:0007669"/>
    <property type="project" value="TreeGrafter"/>
</dbReference>
<dbReference type="SUPFAM" id="SSF52777">
    <property type="entry name" value="CoA-dependent acyltransferases"/>
    <property type="match status" value="1"/>
</dbReference>
<dbReference type="Proteomes" id="UP000035054">
    <property type="component" value="Unassembled WGS sequence"/>
</dbReference>
<dbReference type="InterPro" id="IPR011053">
    <property type="entry name" value="Single_hybrid_motif"/>
</dbReference>
<protein>
    <recommendedName>
        <fullName evidence="4">Dihydrolipoamide acetyltransferase component of pyruvate dehydrogenase complex</fullName>
        <ecNumber evidence="4">2.3.1.-</ecNumber>
    </recommendedName>
</protein>
<comment type="cofactor">
    <cofactor evidence="1 4">
        <name>(R)-lipoate</name>
        <dbReference type="ChEBI" id="CHEBI:83088"/>
    </cofactor>
</comment>
<dbReference type="AlphaFoldDB" id="A0A6N3X9U3"/>
<dbReference type="InterPro" id="IPR045257">
    <property type="entry name" value="E2/Pdx1"/>
</dbReference>
<proteinExistence type="inferred from homology"/>
<dbReference type="Gene3D" id="2.40.50.100">
    <property type="match status" value="1"/>
</dbReference>